<accession>A0A411HEX0</accession>
<dbReference type="OrthoDB" id="9822033at2"/>
<dbReference type="Proteomes" id="UP000291562">
    <property type="component" value="Chromosome"/>
</dbReference>
<name>A0A411HEX0_9GAMM</name>
<keyword evidence="2" id="KW-1185">Reference proteome</keyword>
<dbReference type="AlphaFoldDB" id="A0A411HEX0"/>
<evidence type="ECO:0000313" key="2">
    <source>
        <dbReference type="Proteomes" id="UP000291562"/>
    </source>
</evidence>
<protein>
    <submittedName>
        <fullName evidence="1">Uncharacterized protein</fullName>
    </submittedName>
</protein>
<evidence type="ECO:0000313" key="1">
    <source>
        <dbReference type="EMBL" id="QBB69033.1"/>
    </source>
</evidence>
<dbReference type="EMBL" id="CP035704">
    <property type="protein sequence ID" value="QBB69033.1"/>
    <property type="molecule type" value="Genomic_DNA"/>
</dbReference>
<proteinExistence type="predicted"/>
<sequence length="272" mass="30977">MDDPHLRDSVADSVYRKQNSHYERAQMGTLPKILPEWLPDNVILDTQTQLLWWNGLDYGAHPFVNRYNLIEDYTIKLDRQIAGPKGPWRFELAKLADIEKLAALDAALPAVRRNSTSSSRYPGTLKPFLQQIGLDKVAEKIPESSLSFVWTSDVGLPIRRCHTLGRQRCLHWYDENDYLGQTAVIASANRPTLRSPSGNVWRAPEPCPPNQCFKSVSLDRYVFPLCQDPKQIDGRHLCVSDAVLGMWQAPGIYRSAQLKNDRFFAFDLAPLQ</sequence>
<gene>
    <name evidence="1" type="ORF">ELE36_00795</name>
</gene>
<organism evidence="1 2">
    <name type="scientific">Pseudolysobacter antarcticus</name>
    <dbReference type="NCBI Taxonomy" id="2511995"/>
    <lineage>
        <taxon>Bacteria</taxon>
        <taxon>Pseudomonadati</taxon>
        <taxon>Pseudomonadota</taxon>
        <taxon>Gammaproteobacteria</taxon>
        <taxon>Lysobacterales</taxon>
        <taxon>Rhodanobacteraceae</taxon>
        <taxon>Pseudolysobacter</taxon>
    </lineage>
</organism>
<dbReference type="RefSeq" id="WP_129831288.1">
    <property type="nucleotide sequence ID" value="NZ_CP035704.1"/>
</dbReference>
<dbReference type="KEGG" id="xbc:ELE36_00795"/>
<reference evidence="1 2" key="1">
    <citation type="submission" date="2019-01" db="EMBL/GenBank/DDBJ databases">
        <title>Pseudolysobacter antarctica gen. nov., sp. nov., isolated from Fildes Peninsula, Antarctica.</title>
        <authorList>
            <person name="Wei Z."/>
            <person name="Peng F."/>
        </authorList>
    </citation>
    <scope>NUCLEOTIDE SEQUENCE [LARGE SCALE GENOMIC DNA]</scope>
    <source>
        <strain evidence="1 2">AQ6-296</strain>
    </source>
</reference>